<evidence type="ECO:0000256" key="5">
    <source>
        <dbReference type="ARBA" id="ARBA00022741"/>
    </source>
</evidence>
<feature type="region of interest" description="Disordered" evidence="11">
    <location>
        <begin position="279"/>
        <end position="376"/>
    </location>
</feature>
<evidence type="ECO:0000313" key="14">
    <source>
        <dbReference type="Proteomes" id="UP000006757"/>
    </source>
</evidence>
<keyword evidence="9 10" id="KW-0539">Nucleus</keyword>
<feature type="compositionally biased region" description="Low complexity" evidence="11">
    <location>
        <begin position="68"/>
        <end position="79"/>
    </location>
</feature>
<comment type="caution">
    <text evidence="13">The sequence shown here is derived from an EMBL/GenBank/DDBJ whole genome shotgun (WGS) entry which is preliminary data.</text>
</comment>
<keyword evidence="3 10" id="KW-0235">DNA replication</keyword>
<comment type="similarity">
    <text evidence="2 10">Belongs to the ORC1 family.</text>
</comment>
<feature type="compositionally biased region" description="Basic and acidic residues" evidence="11">
    <location>
        <begin position="100"/>
        <end position="113"/>
    </location>
</feature>
<comment type="subcellular location">
    <subcellularLocation>
        <location evidence="1 10">Nucleus</location>
    </subcellularLocation>
</comment>
<dbReference type="OMA" id="CSFHERL"/>
<keyword evidence="4" id="KW-0479">Metal-binding</keyword>
<comment type="function">
    <text evidence="10">Component of the origin recognition complex (ORC) that binds origins of replication. DNA-binding is ATP-dependent, however specific DNA sequences that define origins of replication have not been identified so far. ORC is required to assemble the pre-replication complex necessary to initiate DNA replication.</text>
</comment>
<dbReference type="STRING" id="1220162.K1WXV5"/>
<dbReference type="PANTHER" id="PTHR10763">
    <property type="entry name" value="CELL DIVISION CONTROL PROTEIN 6-RELATED"/>
    <property type="match status" value="1"/>
</dbReference>
<evidence type="ECO:0000256" key="3">
    <source>
        <dbReference type="ARBA" id="ARBA00022705"/>
    </source>
</evidence>
<feature type="region of interest" description="Disordered" evidence="11">
    <location>
        <begin position="32"/>
        <end position="125"/>
    </location>
</feature>
<reference evidence="13 14" key="1">
    <citation type="journal article" date="2012" name="Eukaryot. Cell">
        <title>Genome sequence of the Trichosporon asahii environmental strain CBS 8904.</title>
        <authorList>
            <person name="Yang R.Y."/>
            <person name="Li H.T."/>
            <person name="Zhu H."/>
            <person name="Zhou G.P."/>
            <person name="Wang M."/>
            <person name="Wang L."/>
        </authorList>
    </citation>
    <scope>NUCLEOTIDE SEQUENCE [LARGE SCALE GENOMIC DNA]</scope>
    <source>
        <strain evidence="13 14">CBS 8904</strain>
    </source>
</reference>
<keyword evidence="8 10" id="KW-0238">DNA-binding</keyword>
<dbReference type="CDD" id="cd00009">
    <property type="entry name" value="AAA"/>
    <property type="match status" value="1"/>
</dbReference>
<feature type="compositionally biased region" description="Acidic residues" evidence="11">
    <location>
        <begin position="302"/>
        <end position="318"/>
    </location>
</feature>
<feature type="compositionally biased region" description="Basic residues" evidence="11">
    <location>
        <begin position="322"/>
        <end position="332"/>
    </location>
</feature>
<dbReference type="SMART" id="SM00382">
    <property type="entry name" value="AAA"/>
    <property type="match status" value="1"/>
</dbReference>
<dbReference type="AlphaFoldDB" id="K1WXV5"/>
<accession>K1WXV5</accession>
<feature type="domain" description="AAA+ ATPase" evidence="12">
    <location>
        <begin position="420"/>
        <end position="586"/>
    </location>
</feature>
<evidence type="ECO:0000256" key="10">
    <source>
        <dbReference type="RuleBase" id="RU365058"/>
    </source>
</evidence>
<organism evidence="13 14">
    <name type="scientific">Trichosporon asahii var. asahii (strain CBS 8904)</name>
    <name type="common">Yeast</name>
    <dbReference type="NCBI Taxonomy" id="1220162"/>
    <lineage>
        <taxon>Eukaryota</taxon>
        <taxon>Fungi</taxon>
        <taxon>Dikarya</taxon>
        <taxon>Basidiomycota</taxon>
        <taxon>Agaricomycotina</taxon>
        <taxon>Tremellomycetes</taxon>
        <taxon>Trichosporonales</taxon>
        <taxon>Trichosporonaceae</taxon>
        <taxon>Trichosporon</taxon>
    </lineage>
</organism>
<dbReference type="Gene3D" id="1.10.8.60">
    <property type="match status" value="1"/>
</dbReference>
<dbReference type="FunFam" id="3.40.50.300:FF:000199">
    <property type="entry name" value="Origin recognition complex subunit 1"/>
    <property type="match status" value="1"/>
</dbReference>
<evidence type="ECO:0000256" key="11">
    <source>
        <dbReference type="SAM" id="MobiDB-lite"/>
    </source>
</evidence>
<dbReference type="InterPro" id="IPR050311">
    <property type="entry name" value="ORC1/CDC6"/>
</dbReference>
<evidence type="ECO:0000256" key="6">
    <source>
        <dbReference type="ARBA" id="ARBA00022840"/>
    </source>
</evidence>
<dbReference type="Pfam" id="PF00004">
    <property type="entry name" value="AAA"/>
    <property type="match status" value="1"/>
</dbReference>
<evidence type="ECO:0000259" key="12">
    <source>
        <dbReference type="SMART" id="SM00382"/>
    </source>
</evidence>
<dbReference type="OrthoDB" id="1926878at2759"/>
<dbReference type="InterPro" id="IPR054425">
    <property type="entry name" value="Cdc6_ORC1-like_ATPase_lid"/>
</dbReference>
<keyword evidence="5 10" id="KW-0547">Nucleotide-binding</keyword>
<proteinExistence type="inferred from homology"/>
<name>K1WXV5_TRIAC</name>
<dbReference type="Pfam" id="PF22606">
    <property type="entry name" value="Cdc6-ORC-like_ATPase_lid"/>
    <property type="match status" value="1"/>
</dbReference>
<dbReference type="EMBL" id="AMBO01000091">
    <property type="protein sequence ID" value="EKD05504.1"/>
    <property type="molecule type" value="Genomic_DNA"/>
</dbReference>
<dbReference type="HOGENOM" id="CLU_012774_1_0_1"/>
<protein>
    <recommendedName>
        <fullName evidence="10">Origin recognition complex subunit 1</fullName>
    </recommendedName>
</protein>
<dbReference type="InterPro" id="IPR003593">
    <property type="entry name" value="AAA+_ATPase"/>
</dbReference>
<keyword evidence="14" id="KW-1185">Reference proteome</keyword>
<dbReference type="FunCoup" id="K1WXV5">
    <property type="interactions" value="138"/>
</dbReference>
<evidence type="ECO:0000256" key="7">
    <source>
        <dbReference type="ARBA" id="ARBA00022842"/>
    </source>
</evidence>
<dbReference type="GO" id="GO:0003688">
    <property type="term" value="F:DNA replication origin binding"/>
    <property type="evidence" value="ECO:0007669"/>
    <property type="project" value="UniProtKB-ARBA"/>
</dbReference>
<evidence type="ECO:0000256" key="1">
    <source>
        <dbReference type="ARBA" id="ARBA00004123"/>
    </source>
</evidence>
<dbReference type="GO" id="GO:0006270">
    <property type="term" value="P:DNA replication initiation"/>
    <property type="evidence" value="ECO:0007669"/>
    <property type="project" value="TreeGrafter"/>
</dbReference>
<evidence type="ECO:0000256" key="4">
    <source>
        <dbReference type="ARBA" id="ARBA00022723"/>
    </source>
</evidence>
<dbReference type="InterPro" id="IPR003959">
    <property type="entry name" value="ATPase_AAA_core"/>
</dbReference>
<comment type="subunit">
    <text evidence="10">ORC is composed of six subunits.</text>
</comment>
<keyword evidence="6 10" id="KW-0067">ATP-binding</keyword>
<dbReference type="GO" id="GO:0005664">
    <property type="term" value="C:nuclear origin of replication recognition complex"/>
    <property type="evidence" value="ECO:0007669"/>
    <property type="project" value="TreeGrafter"/>
</dbReference>
<evidence type="ECO:0000256" key="2">
    <source>
        <dbReference type="ARBA" id="ARBA00008398"/>
    </source>
</evidence>
<sequence>MVGTRRSARSALFTPTSVRTRTQAKYDYKWLSTGRAHPPAGPTEEGDGKVYHTSFARIKRSTDTALPSSSESSSSSSSESESETANRAGSPTPTTKGKGKKLEVDLTPKDKGKAKGKATKKKKGDEARFTIGDGVQVAVEGGKEGVGVLVGLWEEPVPAESDDEDNTEDRGSAQCDAESRLGGLLLAASPTRPVTTDLPLSLLTKTVPIYSRAVFKEQFPDEERQTKWKGWSYVRKGVYWCNRAYDMGARGGKVFKVDIDEWKGRGRAEGVWDVALAEVAEKEPESSSSEDEGSVASAGSGSEDDEDEAMDVEDEEDEEKPKRKRRTTKATPRKTTVPAKRKRKAPEELKEPTRRRRAPHAKASASHLPPTVEIDTLPTDPYERALRLLHVGATPESLPCREEEFVDVLSRVEEGIEGGGGGCLYIAGVPGTGKTATVHAVVKELKRKAEDGELAPFSYVEINGLKIPSPQHAYTVLWETLSGQQGCSAKTALRGLEAHFGRKTGAGGIGGVRGPRGHTFVVLMDELDQLLTTKQDVVYNFFNWPTLRDSQLFVIAIANRMDLPQQLAAKIKSRLGLQTLLFQPYDRASLVEIVQSRLIPHPRSTEEHKVLTPDAITLAATKMAGTNGDARRVLDACRRAVEVAMGTSDGTEDAKAKTKGKPTSERKAVTARDMVQVLNAMSSSPVAMYLKTCSVQQKMLLAALVRCVRREGVPEITWKALRQDHDALTRALLESNDLLSDAELGLVRSSLVATHALTAAPDNYRSMEDRRLALGMEIGEVGRVLMNEGEGWRRALAGV</sequence>
<dbReference type="GO" id="GO:0046872">
    <property type="term" value="F:metal ion binding"/>
    <property type="evidence" value="ECO:0007669"/>
    <property type="project" value="UniProtKB-KW"/>
</dbReference>
<dbReference type="GO" id="GO:0016887">
    <property type="term" value="F:ATP hydrolysis activity"/>
    <property type="evidence" value="ECO:0007669"/>
    <property type="project" value="InterPro"/>
</dbReference>
<dbReference type="GO" id="GO:0033314">
    <property type="term" value="P:mitotic DNA replication checkpoint signaling"/>
    <property type="evidence" value="ECO:0007669"/>
    <property type="project" value="TreeGrafter"/>
</dbReference>
<evidence type="ECO:0000256" key="8">
    <source>
        <dbReference type="ARBA" id="ARBA00023125"/>
    </source>
</evidence>
<keyword evidence="7" id="KW-0460">Magnesium</keyword>
<evidence type="ECO:0000256" key="9">
    <source>
        <dbReference type="ARBA" id="ARBA00023242"/>
    </source>
</evidence>
<dbReference type="GO" id="GO:0005524">
    <property type="term" value="F:ATP binding"/>
    <property type="evidence" value="ECO:0007669"/>
    <property type="project" value="UniProtKB-KW"/>
</dbReference>
<dbReference type="Gene3D" id="3.40.50.300">
    <property type="entry name" value="P-loop containing nucleotide triphosphate hydrolases"/>
    <property type="match status" value="1"/>
</dbReference>
<dbReference type="SUPFAM" id="SSF52540">
    <property type="entry name" value="P-loop containing nucleoside triphosphate hydrolases"/>
    <property type="match status" value="1"/>
</dbReference>
<dbReference type="Proteomes" id="UP000006757">
    <property type="component" value="Unassembled WGS sequence"/>
</dbReference>
<gene>
    <name evidence="13" type="ORF">A1Q2_00265</name>
</gene>
<dbReference type="eggNOG" id="KOG1514">
    <property type="taxonomic scope" value="Eukaryota"/>
</dbReference>
<dbReference type="InterPro" id="IPR027417">
    <property type="entry name" value="P-loop_NTPase"/>
</dbReference>
<dbReference type="InParanoid" id="K1WXV5"/>
<dbReference type="PANTHER" id="PTHR10763:SF23">
    <property type="entry name" value="ORIGIN RECOGNITION COMPLEX SUBUNIT 1"/>
    <property type="match status" value="1"/>
</dbReference>
<evidence type="ECO:0000313" key="13">
    <source>
        <dbReference type="EMBL" id="EKD05504.1"/>
    </source>
</evidence>